<sequence>MSGDSVTGLCFNPKRQVRSVTACDYICARARDRSIATLNANKARPSATLSTVSFDRFLVGSLLLPCVTPDLHRKVFIGCLVLFPATVQFLTPTDEDHFGREICALGGLSTALPPLPTSGQGHVSRCPAHRPDFWPPLPFPQPSKEAEPWCIPPSTATSLPPESPQLPRRALLHPERGRRNESALLLLSPLLHPGRGCERLRASQISMATPLLAYARPLFAKTSSLLAGLLPLPEGVVIDMESKEMCTKTNIGYDCLLFDLDDTLYQLSSGIVAECCKNILEYMVEKLEVEESNLLELCIVLYKHYRTTMAGLKAIGYNFDYDDFHSFVHGRLPYETLKPNPVISQLLLCLPVQKIFTNGDQAHAAKVLKKLYLEDCFDTIICFETLNPPSSSSREDNSANIFDIIGYLLKPDPNVNLPKISILCKPSIEAIEHALKIANIDPPENCKLHL</sequence>
<dbReference type="Gene3D" id="1.10.150.450">
    <property type="match status" value="1"/>
</dbReference>
<dbReference type="InterPro" id="IPR023214">
    <property type="entry name" value="HAD_sf"/>
</dbReference>
<comment type="caution">
    <text evidence="1">The sequence shown here is derived from an EMBL/GenBank/DDBJ whole genome shotgun (WGS) entry which is preliminary data.</text>
</comment>
<dbReference type="PANTHER" id="PTHR12725">
    <property type="entry name" value="HALOACID DEHALOGENASE-LIKE HYDROLASE"/>
    <property type="match status" value="1"/>
</dbReference>
<dbReference type="Proteomes" id="UP000734854">
    <property type="component" value="Unassembled WGS sequence"/>
</dbReference>
<evidence type="ECO:0000313" key="2">
    <source>
        <dbReference type="Proteomes" id="UP000734854"/>
    </source>
</evidence>
<dbReference type="SUPFAM" id="SSF56784">
    <property type="entry name" value="HAD-like"/>
    <property type="match status" value="1"/>
</dbReference>
<dbReference type="NCBIfam" id="TIGR01993">
    <property type="entry name" value="Pyr-5-nucltdase"/>
    <property type="match status" value="1"/>
</dbReference>
<dbReference type="InterPro" id="IPR036412">
    <property type="entry name" value="HAD-like_sf"/>
</dbReference>
<keyword evidence="2" id="KW-1185">Reference proteome</keyword>
<organism evidence="1 2">
    <name type="scientific">Zingiber officinale</name>
    <name type="common">Ginger</name>
    <name type="synonym">Amomum zingiber</name>
    <dbReference type="NCBI Taxonomy" id="94328"/>
    <lineage>
        <taxon>Eukaryota</taxon>
        <taxon>Viridiplantae</taxon>
        <taxon>Streptophyta</taxon>
        <taxon>Embryophyta</taxon>
        <taxon>Tracheophyta</taxon>
        <taxon>Spermatophyta</taxon>
        <taxon>Magnoliopsida</taxon>
        <taxon>Liliopsida</taxon>
        <taxon>Zingiberales</taxon>
        <taxon>Zingiberaceae</taxon>
        <taxon>Zingiber</taxon>
    </lineage>
</organism>
<accession>A0A8J5F217</accession>
<protein>
    <submittedName>
        <fullName evidence="1">Uncharacterized protein</fullName>
    </submittedName>
</protein>
<dbReference type="InterPro" id="IPR010237">
    <property type="entry name" value="Pyr-5-nucltdase"/>
</dbReference>
<name>A0A8J5F217_ZINOF</name>
<dbReference type="AlphaFoldDB" id="A0A8J5F217"/>
<evidence type="ECO:0000313" key="1">
    <source>
        <dbReference type="EMBL" id="KAG6479883.1"/>
    </source>
</evidence>
<dbReference type="PANTHER" id="PTHR12725:SF82">
    <property type="entry name" value="HALOACID DEHALOGENASE-LIKE HYDROLASE (HAD) SUPERFAMILY PROTEIN"/>
    <property type="match status" value="1"/>
</dbReference>
<dbReference type="EMBL" id="JACMSC010000017">
    <property type="protein sequence ID" value="KAG6479883.1"/>
    <property type="molecule type" value="Genomic_DNA"/>
</dbReference>
<proteinExistence type="predicted"/>
<dbReference type="Gene3D" id="3.40.50.1000">
    <property type="entry name" value="HAD superfamily/HAD-like"/>
    <property type="match status" value="1"/>
</dbReference>
<gene>
    <name evidence="1" type="ORF">ZIOFF_063359</name>
</gene>
<reference evidence="1 2" key="1">
    <citation type="submission" date="2020-08" db="EMBL/GenBank/DDBJ databases">
        <title>Plant Genome Project.</title>
        <authorList>
            <person name="Zhang R.-G."/>
        </authorList>
    </citation>
    <scope>NUCLEOTIDE SEQUENCE [LARGE SCALE GENOMIC DNA]</scope>
    <source>
        <tissue evidence="1">Rhizome</tissue>
    </source>
</reference>